<comment type="cofactor">
    <cofactor evidence="1">
        <name>Ca(2+)</name>
        <dbReference type="ChEBI" id="CHEBI:29108"/>
    </cofactor>
</comment>
<evidence type="ECO:0000256" key="8">
    <source>
        <dbReference type="ARBA" id="ARBA00051843"/>
    </source>
</evidence>
<dbReference type="Pfam" id="PF02893">
    <property type="entry name" value="GRAM"/>
    <property type="match status" value="1"/>
</dbReference>
<feature type="compositionally biased region" description="Basic residues" evidence="9">
    <location>
        <begin position="304"/>
        <end position="313"/>
    </location>
</feature>
<dbReference type="Gene3D" id="2.30.29.30">
    <property type="entry name" value="Pleckstrin-homology domain (PH domain)/Phosphotyrosine-binding domain (PTB)"/>
    <property type="match status" value="1"/>
</dbReference>
<reference evidence="13" key="2">
    <citation type="journal article" date="2023" name="Commun. Biol.">
        <title>Intrasexual cuticular hydrocarbon dimorphism in a wasp sheds light on hydrocarbon biosynthesis genes in Hymenoptera.</title>
        <authorList>
            <person name="Moris V.C."/>
            <person name="Podsiadlowski L."/>
            <person name="Martin S."/>
            <person name="Oeyen J.P."/>
            <person name="Donath A."/>
            <person name="Petersen M."/>
            <person name="Wilbrandt J."/>
            <person name="Misof B."/>
            <person name="Liedtke D."/>
            <person name="Thamm M."/>
            <person name="Scheiner R."/>
            <person name="Schmitt T."/>
            <person name="Niehuis O."/>
        </authorList>
    </citation>
    <scope>NUCLEOTIDE SEQUENCE</scope>
    <source>
        <strain evidence="13">GBR_01_08_01A</strain>
    </source>
</reference>
<dbReference type="PROSITE" id="PS00547">
    <property type="entry name" value="TRANSGLUTAMINASES"/>
    <property type="match status" value="1"/>
</dbReference>
<evidence type="ECO:0000256" key="4">
    <source>
        <dbReference type="ARBA" id="ARBA00022723"/>
    </source>
</evidence>
<protein>
    <recommendedName>
        <fullName evidence="7">protein-glutamine gamma-glutamyltransferase</fullName>
        <ecNumber evidence="7">2.3.2.13</ecNumber>
    </recommendedName>
</protein>
<accession>A0AAD9RYV8</accession>
<comment type="caution">
    <text evidence="13">The sequence shown here is derived from an EMBL/GenBank/DDBJ whole genome shotgun (WGS) entry which is preliminary data.</text>
</comment>
<dbReference type="InterPro" id="IPR002931">
    <property type="entry name" value="Transglutaminase-like"/>
</dbReference>
<feature type="compositionally biased region" description="Basic and acidic residues" evidence="9">
    <location>
        <begin position="51"/>
        <end position="82"/>
    </location>
</feature>
<evidence type="ECO:0000256" key="1">
    <source>
        <dbReference type="ARBA" id="ARBA00001913"/>
    </source>
</evidence>
<feature type="compositionally biased region" description="Polar residues" evidence="9">
    <location>
        <begin position="261"/>
        <end position="286"/>
    </location>
</feature>
<dbReference type="GO" id="GO:0003810">
    <property type="term" value="F:protein-glutamine gamma-glutamyltransferase activity"/>
    <property type="evidence" value="ECO:0007669"/>
    <property type="project" value="UniProtKB-EC"/>
</dbReference>
<keyword evidence="14" id="KW-1185">Reference proteome</keyword>
<feature type="compositionally biased region" description="Polar residues" evidence="9">
    <location>
        <begin position="197"/>
        <end position="207"/>
    </location>
</feature>
<gene>
    <name evidence="13" type="ORF">KPH14_004447</name>
</gene>
<feature type="compositionally biased region" description="Low complexity" evidence="9">
    <location>
        <begin position="83"/>
        <end position="98"/>
    </location>
</feature>
<dbReference type="Pfam" id="PF01841">
    <property type="entry name" value="Transglut_core"/>
    <property type="match status" value="1"/>
</dbReference>
<name>A0AAD9RYV8_9HYME</name>
<dbReference type="SUPFAM" id="SSF54001">
    <property type="entry name" value="Cysteine proteinases"/>
    <property type="match status" value="1"/>
</dbReference>
<dbReference type="Pfam" id="PF00868">
    <property type="entry name" value="Transglut_N"/>
    <property type="match status" value="1"/>
</dbReference>
<feature type="compositionally biased region" description="Polar residues" evidence="9">
    <location>
        <begin position="215"/>
        <end position="236"/>
    </location>
</feature>
<dbReference type="FunFam" id="2.60.40.10:FF:000171">
    <property type="entry name" value="protein-glutamine gamma-glutamyltransferase 6"/>
    <property type="match status" value="1"/>
</dbReference>
<dbReference type="InterPro" id="IPR011993">
    <property type="entry name" value="PH-like_dom_sf"/>
</dbReference>
<dbReference type="CDD" id="cd13220">
    <property type="entry name" value="PH-GRAM_GRAMDC"/>
    <property type="match status" value="1"/>
</dbReference>
<evidence type="ECO:0000256" key="3">
    <source>
        <dbReference type="ARBA" id="ARBA00022679"/>
    </source>
</evidence>
<dbReference type="InterPro" id="IPR036985">
    <property type="entry name" value="Transglutaminase-like_sf"/>
</dbReference>
<evidence type="ECO:0000259" key="12">
    <source>
        <dbReference type="SMART" id="SM00568"/>
    </source>
</evidence>
<evidence type="ECO:0000256" key="5">
    <source>
        <dbReference type="ARBA" id="ARBA00022837"/>
    </source>
</evidence>
<evidence type="ECO:0000259" key="11">
    <source>
        <dbReference type="SMART" id="SM00460"/>
    </source>
</evidence>
<sequence>MALSEGETTSGMRNSGGLRRGNSLRLPTSVGTAENELGTQLRRGGSLRIPRTQEAEERRTVVSRVSDGEKERSLRVPIDKRLSSSSPATSSTSSSEASGRTGCERPARPARRSVSVLDQPAPEYLARSLLQLGCPVLSMPTPRGGVGSEHPQSSDSDDSSATHSQPQGQGYGHGHPQGHVDSYIVPKVQVSAPPNPAESSSVVNGSAGSIGARSAPSTPLQAIPGTPQTGQQSIGGSQLAVAPSAQAQPPRSPSHSALRCNDSQLSKPLSRSTPSMAAGGSVQTPAKISRSSSRSSPSSTSSARQKKFHRHFTQSSKFRHQVAADERVLNYYSCALVGDILLQGHLYITPNYFAFYSNVFGYVTKLLIPTTSVLKISKEKTAKIIPNAVAVATEEERHVFCSLLSRDSTFKLMKQVWDAAMEPRPSPDVLPLPDEAKLLPPDTLLVDDSEVNPEEDDSSMSESGTDLTGSRPPTVCTDMDGLSTNASRPTSHPPSIRVEAPLSPSMPISSGKSRSFGTLFVGRLKPGTVIAILVVVLAALYVSAAMMMFRIDRLHTAYLNHPLVSPERFTQDRLLHYLNSNLDQIVKVRQSLQMLSQQFVAMSQGSETGAAVSAGSIEPEDAPTSKMSRKEPLVVKEVLMYEKENATVHRTINYELIHSDEPATILRRGQQFNMVLIFDREYVDETDIVRLLFNFGPNPNALRGTRGGGTVTNRDSYLTDLEAWGVRMKEIDGKSLSVEVRSPVDSPVGLWQLNVETTTLGRKEPPNTYHYERDIYLLFNPWLKEDLVYMEDDQLLDEYVLNDVGKIWVGPWGSSRGREWIFGQFDACILPACQLLLERSGIKAVSRGDPIKMCRAISRIVNSNDDQGVITGRWDGDYEDGTAPAAWTGSVPILEEFLNTGREVKYGQCWVFAGVVTTICRALGIPSRVVSNLVSAHDANASLSVDRYYNAENEELEYDPNNIEGEDSIWNYHVWNDVWMARPDLPKGYGGWQAIDATPQEQSDSFYQCGPASVEAVKQGAVGYNYDVTFMLASVNADLMRWKEDPESDLGYSKIDCNKYHIGRMILTKAPWIFDPNGDRDREDITSFYKAKEGTEAERLTLYRAVRSTERAKKFYSLPAPGKEDVEFELLDLERVKIGEPFAVTVNIKNKSNQPRTIQAILSAGSVYYTGVKANLVKRASGDFVLQPNATEQLRLTVKVDDYLDKLVEYCIMKLYSIATVKETRQTWADEDDFQVLKPTITIEGEPVLGQPSTIALSFKNPLKRTLTNCKFNYAGPGLARNKTLPFRDVAPLEEVYVEHQLVPQKPGEQKIVATFASKQLIDITGSATIEVLDEN</sequence>
<dbReference type="FunFam" id="2.60.40.10:FF:000090">
    <property type="entry name" value="Protein-glutamine gamma-glutamyltransferase 2"/>
    <property type="match status" value="1"/>
</dbReference>
<feature type="region of interest" description="Disordered" evidence="9">
    <location>
        <begin position="1"/>
        <end position="116"/>
    </location>
</feature>
<keyword evidence="5" id="KW-0106">Calcium</keyword>
<dbReference type="PANTHER" id="PTHR11590:SF40">
    <property type="entry name" value="HEMOCYTE PROTEIN-GLUTAMINE GAMMA-GLUTAMYLTRANSFERASE-LIKE PROTEIN"/>
    <property type="match status" value="1"/>
</dbReference>
<feature type="domain" description="Transglutaminase-like" evidence="11">
    <location>
        <begin position="901"/>
        <end position="999"/>
    </location>
</feature>
<dbReference type="Pfam" id="PF00927">
    <property type="entry name" value="Transglut_C"/>
    <property type="match status" value="2"/>
</dbReference>
<dbReference type="SMART" id="SM00568">
    <property type="entry name" value="GRAM"/>
    <property type="match status" value="1"/>
</dbReference>
<dbReference type="SUPFAM" id="SSF81296">
    <property type="entry name" value="E set domains"/>
    <property type="match status" value="1"/>
</dbReference>
<feature type="compositionally biased region" description="Acidic residues" evidence="9">
    <location>
        <begin position="446"/>
        <end position="459"/>
    </location>
</feature>
<feature type="compositionally biased region" description="Low complexity" evidence="9">
    <location>
        <begin position="237"/>
        <end position="257"/>
    </location>
</feature>
<keyword evidence="4" id="KW-0479">Metal-binding</keyword>
<dbReference type="InterPro" id="IPR008958">
    <property type="entry name" value="Transglutaminase_C"/>
</dbReference>
<dbReference type="PANTHER" id="PTHR11590">
    <property type="entry name" value="PROTEIN-GLUTAMINE GAMMA-GLUTAMYLTRANSFERASE"/>
    <property type="match status" value="1"/>
</dbReference>
<dbReference type="EC" id="2.3.2.13" evidence="7"/>
<keyword evidence="10" id="KW-1133">Transmembrane helix</keyword>
<feature type="compositionally biased region" description="Polar residues" evidence="9">
    <location>
        <begin position="1"/>
        <end position="13"/>
    </location>
</feature>
<dbReference type="SMART" id="SM00460">
    <property type="entry name" value="TGc"/>
    <property type="match status" value="1"/>
</dbReference>
<proteinExistence type="inferred from homology"/>
<dbReference type="InterPro" id="IPR004182">
    <property type="entry name" value="GRAM"/>
</dbReference>
<feature type="transmembrane region" description="Helical" evidence="10">
    <location>
        <begin position="529"/>
        <end position="549"/>
    </location>
</feature>
<comment type="similarity">
    <text evidence="2">Belongs to the transglutaminase superfamily. Transglutaminase family.</text>
</comment>
<dbReference type="Gene3D" id="3.90.260.10">
    <property type="entry name" value="Transglutaminase-like"/>
    <property type="match status" value="1"/>
</dbReference>
<reference evidence="13" key="1">
    <citation type="submission" date="2021-08" db="EMBL/GenBank/DDBJ databases">
        <authorList>
            <person name="Misof B."/>
            <person name="Oliver O."/>
            <person name="Podsiadlowski L."/>
            <person name="Donath A."/>
            <person name="Peters R."/>
            <person name="Mayer C."/>
            <person name="Rust J."/>
            <person name="Gunkel S."/>
            <person name="Lesny P."/>
            <person name="Martin S."/>
            <person name="Oeyen J.P."/>
            <person name="Petersen M."/>
            <person name="Panagiotis P."/>
            <person name="Wilbrandt J."/>
            <person name="Tanja T."/>
        </authorList>
    </citation>
    <scope>NUCLEOTIDE SEQUENCE</scope>
    <source>
        <strain evidence="13">GBR_01_08_01A</strain>
        <tissue evidence="13">Thorax + abdomen</tissue>
    </source>
</reference>
<dbReference type="EMBL" id="JAIFRP010000006">
    <property type="protein sequence ID" value="KAK2588459.1"/>
    <property type="molecule type" value="Genomic_DNA"/>
</dbReference>
<dbReference type="InterPro" id="IPR038765">
    <property type="entry name" value="Papain-like_cys_pep_sf"/>
</dbReference>
<keyword evidence="10" id="KW-0812">Transmembrane</keyword>
<dbReference type="InterPro" id="IPR036238">
    <property type="entry name" value="Transglutaminase_C_sf"/>
</dbReference>
<feature type="region of interest" description="Disordered" evidence="9">
    <location>
        <begin position="446"/>
        <end position="504"/>
    </location>
</feature>
<feature type="region of interest" description="Disordered" evidence="9">
    <location>
        <begin position="140"/>
        <end position="313"/>
    </location>
</feature>
<dbReference type="InterPro" id="IPR014756">
    <property type="entry name" value="Ig_E-set"/>
</dbReference>
<dbReference type="GO" id="GO:0046872">
    <property type="term" value="F:metal ion binding"/>
    <property type="evidence" value="ECO:0007669"/>
    <property type="project" value="UniProtKB-KW"/>
</dbReference>
<dbReference type="InterPro" id="IPR050779">
    <property type="entry name" value="Transglutaminase"/>
</dbReference>
<evidence type="ECO:0000256" key="10">
    <source>
        <dbReference type="SAM" id="Phobius"/>
    </source>
</evidence>
<dbReference type="InterPro" id="IPR013783">
    <property type="entry name" value="Ig-like_fold"/>
</dbReference>
<evidence type="ECO:0000313" key="14">
    <source>
        <dbReference type="Proteomes" id="UP001258017"/>
    </source>
</evidence>
<evidence type="ECO:0000256" key="2">
    <source>
        <dbReference type="ARBA" id="ARBA00005968"/>
    </source>
</evidence>
<feature type="compositionally biased region" description="Low complexity" evidence="9">
    <location>
        <begin position="289"/>
        <end position="302"/>
    </location>
</feature>
<dbReference type="Proteomes" id="UP001258017">
    <property type="component" value="Unassembled WGS sequence"/>
</dbReference>
<dbReference type="FunFam" id="3.90.260.10:FF:000001">
    <property type="entry name" value="Protein-glutamine gamma-glutamyltransferase 2"/>
    <property type="match status" value="1"/>
</dbReference>
<dbReference type="Gene3D" id="2.60.40.10">
    <property type="entry name" value="Immunoglobulins"/>
    <property type="match status" value="3"/>
</dbReference>
<comment type="catalytic activity">
    <reaction evidence="8">
        <text>L-glutaminyl-[protein] + L-lysyl-[protein] = [protein]-L-lysyl-N(6)-5-L-glutamyl-[protein] + NH4(+)</text>
        <dbReference type="Rhea" id="RHEA:54816"/>
        <dbReference type="Rhea" id="RHEA-COMP:9752"/>
        <dbReference type="Rhea" id="RHEA-COMP:10207"/>
        <dbReference type="Rhea" id="RHEA-COMP:14005"/>
        <dbReference type="ChEBI" id="CHEBI:28938"/>
        <dbReference type="ChEBI" id="CHEBI:29969"/>
        <dbReference type="ChEBI" id="CHEBI:30011"/>
        <dbReference type="ChEBI" id="CHEBI:138370"/>
        <dbReference type="EC" id="2.3.2.13"/>
    </reaction>
</comment>
<dbReference type="SUPFAM" id="SSF49309">
    <property type="entry name" value="Transglutaminase, two C-terminal domains"/>
    <property type="match status" value="2"/>
</dbReference>
<evidence type="ECO:0000313" key="13">
    <source>
        <dbReference type="EMBL" id="KAK2588459.1"/>
    </source>
</evidence>
<dbReference type="InterPro" id="IPR001102">
    <property type="entry name" value="Transglutaminase_N"/>
</dbReference>
<keyword evidence="3" id="KW-0808">Transferase</keyword>
<evidence type="ECO:0000256" key="7">
    <source>
        <dbReference type="ARBA" id="ARBA00024222"/>
    </source>
</evidence>
<dbReference type="InterPro" id="IPR013808">
    <property type="entry name" value="Transglutaminase_AS"/>
</dbReference>
<evidence type="ECO:0000256" key="6">
    <source>
        <dbReference type="ARBA" id="ARBA00023315"/>
    </source>
</evidence>
<evidence type="ECO:0000256" key="9">
    <source>
        <dbReference type="SAM" id="MobiDB-lite"/>
    </source>
</evidence>
<keyword evidence="6" id="KW-0012">Acyltransferase</keyword>
<keyword evidence="10" id="KW-0472">Membrane</keyword>
<feature type="domain" description="GRAM" evidence="12">
    <location>
        <begin position="306"/>
        <end position="380"/>
    </location>
</feature>
<organism evidence="13 14">
    <name type="scientific">Odynerus spinipes</name>
    <dbReference type="NCBI Taxonomy" id="1348599"/>
    <lineage>
        <taxon>Eukaryota</taxon>
        <taxon>Metazoa</taxon>
        <taxon>Ecdysozoa</taxon>
        <taxon>Arthropoda</taxon>
        <taxon>Hexapoda</taxon>
        <taxon>Insecta</taxon>
        <taxon>Pterygota</taxon>
        <taxon>Neoptera</taxon>
        <taxon>Endopterygota</taxon>
        <taxon>Hymenoptera</taxon>
        <taxon>Apocrita</taxon>
        <taxon>Aculeata</taxon>
        <taxon>Vespoidea</taxon>
        <taxon>Vespidae</taxon>
        <taxon>Eumeninae</taxon>
        <taxon>Odynerus</taxon>
    </lineage>
</organism>